<dbReference type="SUPFAM" id="SSF56672">
    <property type="entry name" value="DNA/RNA polymerases"/>
    <property type="match status" value="1"/>
</dbReference>
<reference evidence="1" key="1">
    <citation type="submission" date="2023-07" db="EMBL/GenBank/DDBJ databases">
        <title>A chromosome-level genome assembly of Lolium multiflorum.</title>
        <authorList>
            <person name="Chen Y."/>
            <person name="Copetti D."/>
            <person name="Kolliker R."/>
            <person name="Studer B."/>
        </authorList>
    </citation>
    <scope>NUCLEOTIDE SEQUENCE</scope>
    <source>
        <strain evidence="1">02402/16</strain>
        <tissue evidence="1">Leaf</tissue>
    </source>
</reference>
<dbReference type="AlphaFoldDB" id="A0AAD8S7H3"/>
<gene>
    <name evidence="1" type="ORF">QYE76_064061</name>
</gene>
<comment type="caution">
    <text evidence="1">The sequence shown here is derived from an EMBL/GenBank/DDBJ whole genome shotgun (WGS) entry which is preliminary data.</text>
</comment>
<proteinExistence type="predicted"/>
<sequence>MDHIYQFYQGLMGAKGEERVFALGTDLWEADQKISDEESWAVEVAFTAEDLDEVLASMKPDSAPGPDGLPVLFFKRFWGILREPILQMLNDFALGRVAIARLNFGIISLIPKVKGAERITQFRPIALINVIFKFVAKAYAIRLAPPAHRTVDRSQSAFIKGRCLHEGALAHHKIAHELRKNLTVPQSGSTSVLGHTYGVDEDDVLLPVPAGSGCSRSSSESRQHDGVVTVVVEISGRASPQELREKKEEGIARVWAQGGAATWGARAATCVALGVPLGLFK</sequence>
<name>A0AAD8S7H3_LOLMU</name>
<evidence type="ECO:0000313" key="1">
    <source>
        <dbReference type="EMBL" id="KAK1646256.1"/>
    </source>
</evidence>
<dbReference type="Proteomes" id="UP001231189">
    <property type="component" value="Unassembled WGS sequence"/>
</dbReference>
<evidence type="ECO:0000313" key="2">
    <source>
        <dbReference type="Proteomes" id="UP001231189"/>
    </source>
</evidence>
<protein>
    <recommendedName>
        <fullName evidence="3">Reverse transcriptase domain-containing protein</fullName>
    </recommendedName>
</protein>
<keyword evidence="2" id="KW-1185">Reference proteome</keyword>
<dbReference type="EMBL" id="JAUUTY010000004">
    <property type="protein sequence ID" value="KAK1646256.1"/>
    <property type="molecule type" value="Genomic_DNA"/>
</dbReference>
<accession>A0AAD8S7H3</accession>
<organism evidence="1 2">
    <name type="scientific">Lolium multiflorum</name>
    <name type="common">Italian ryegrass</name>
    <name type="synonym">Lolium perenne subsp. multiflorum</name>
    <dbReference type="NCBI Taxonomy" id="4521"/>
    <lineage>
        <taxon>Eukaryota</taxon>
        <taxon>Viridiplantae</taxon>
        <taxon>Streptophyta</taxon>
        <taxon>Embryophyta</taxon>
        <taxon>Tracheophyta</taxon>
        <taxon>Spermatophyta</taxon>
        <taxon>Magnoliopsida</taxon>
        <taxon>Liliopsida</taxon>
        <taxon>Poales</taxon>
        <taxon>Poaceae</taxon>
        <taxon>BOP clade</taxon>
        <taxon>Pooideae</taxon>
        <taxon>Poodae</taxon>
        <taxon>Poeae</taxon>
        <taxon>Poeae Chloroplast Group 2 (Poeae type)</taxon>
        <taxon>Loliodinae</taxon>
        <taxon>Loliinae</taxon>
        <taxon>Lolium</taxon>
    </lineage>
</organism>
<dbReference type="InterPro" id="IPR043502">
    <property type="entry name" value="DNA/RNA_pol_sf"/>
</dbReference>
<dbReference type="PANTHER" id="PTHR19446">
    <property type="entry name" value="REVERSE TRANSCRIPTASES"/>
    <property type="match status" value="1"/>
</dbReference>
<evidence type="ECO:0008006" key="3">
    <source>
        <dbReference type="Google" id="ProtNLM"/>
    </source>
</evidence>